<organism evidence="1 2">
    <name type="scientific">Porphyridium purpureum</name>
    <name type="common">Red alga</name>
    <name type="synonym">Porphyridium cruentum</name>
    <dbReference type="NCBI Taxonomy" id="35688"/>
    <lineage>
        <taxon>Eukaryota</taxon>
        <taxon>Rhodophyta</taxon>
        <taxon>Bangiophyceae</taxon>
        <taxon>Porphyridiales</taxon>
        <taxon>Porphyridiaceae</taxon>
        <taxon>Porphyridium</taxon>
    </lineage>
</organism>
<name>A0A5J4Z3K6_PORPP</name>
<evidence type="ECO:0000313" key="2">
    <source>
        <dbReference type="Proteomes" id="UP000324585"/>
    </source>
</evidence>
<sequence>MCESSHMLEAKRRTQCKNQLKPDFAHLQEVETGDRLEHAEDMLRRCWSVMALILATLKDVLQGLVLAGNDNTQDGGLAISAATKMRLGSTFWHSTFGFMFAVLFKPVVGVHINHAESKLRIFTRLKKAVRIRKLRKELRVFREVIVEREEYVGNFRSNISSTSTVSDSFLYRREPNEISKPGPVATKAH</sequence>
<accession>A0A5J4Z3K6</accession>
<proteinExistence type="predicted"/>
<reference evidence="2" key="1">
    <citation type="journal article" date="2019" name="Nat. Commun.">
        <title>Expansion of phycobilisome linker gene families in mesophilic red algae.</title>
        <authorList>
            <person name="Lee J."/>
            <person name="Kim D."/>
            <person name="Bhattacharya D."/>
            <person name="Yoon H.S."/>
        </authorList>
    </citation>
    <scope>NUCLEOTIDE SEQUENCE [LARGE SCALE GENOMIC DNA]</scope>
    <source>
        <strain evidence="2">CCMP 1328</strain>
    </source>
</reference>
<evidence type="ECO:0000313" key="1">
    <source>
        <dbReference type="EMBL" id="KAA8498539.1"/>
    </source>
</evidence>
<gene>
    <name evidence="1" type="ORF">FVE85_6124</name>
</gene>
<dbReference type="AlphaFoldDB" id="A0A5J4Z3K6"/>
<protein>
    <submittedName>
        <fullName evidence="1">Uncharacterized protein</fullName>
    </submittedName>
</protein>
<dbReference type="EMBL" id="VRMN01000001">
    <property type="protein sequence ID" value="KAA8498539.1"/>
    <property type="molecule type" value="Genomic_DNA"/>
</dbReference>
<dbReference type="Proteomes" id="UP000324585">
    <property type="component" value="Unassembled WGS sequence"/>
</dbReference>
<keyword evidence="2" id="KW-1185">Reference proteome</keyword>
<comment type="caution">
    <text evidence="1">The sequence shown here is derived from an EMBL/GenBank/DDBJ whole genome shotgun (WGS) entry which is preliminary data.</text>
</comment>